<reference evidence="5 6" key="1">
    <citation type="journal article" date="2015" name="Sci. Rep.">
        <title>Chromosome-level genome map provides insights into diverse defense mechanisms in the medicinal fungus Ganoderma sinense.</title>
        <authorList>
            <person name="Zhu Y."/>
            <person name="Xu J."/>
            <person name="Sun C."/>
            <person name="Zhou S."/>
            <person name="Xu H."/>
            <person name="Nelson D.R."/>
            <person name="Qian J."/>
            <person name="Song J."/>
            <person name="Luo H."/>
            <person name="Xiang L."/>
            <person name="Li Y."/>
            <person name="Xu Z."/>
            <person name="Ji A."/>
            <person name="Wang L."/>
            <person name="Lu S."/>
            <person name="Hayward A."/>
            <person name="Sun W."/>
            <person name="Li X."/>
            <person name="Schwartz D.C."/>
            <person name="Wang Y."/>
            <person name="Chen S."/>
        </authorList>
    </citation>
    <scope>NUCLEOTIDE SEQUENCE [LARGE SCALE GENOMIC DNA]</scope>
    <source>
        <strain evidence="5 6">ZZ0214-1</strain>
    </source>
</reference>
<evidence type="ECO:0000313" key="5">
    <source>
        <dbReference type="EMBL" id="PIL27710.1"/>
    </source>
</evidence>
<dbReference type="PANTHER" id="PTHR10996">
    <property type="entry name" value="2-HYDROXYACID DEHYDROGENASE-RELATED"/>
    <property type="match status" value="1"/>
</dbReference>
<dbReference type="GO" id="GO:0005829">
    <property type="term" value="C:cytosol"/>
    <property type="evidence" value="ECO:0007669"/>
    <property type="project" value="TreeGrafter"/>
</dbReference>
<dbReference type="Pfam" id="PF02826">
    <property type="entry name" value="2-Hacid_dh_C"/>
    <property type="match status" value="1"/>
</dbReference>
<comment type="caution">
    <text evidence="5">The sequence shown here is derived from an EMBL/GenBank/DDBJ whole genome shotgun (WGS) entry which is preliminary data.</text>
</comment>
<sequence length="355" mass="37952">MADKLKVVVCRDLGPDVMPLLLNNPQLDVVVWPHNKVCERKWLLENAQGASGILVMLSEKVDDELLDTAGPKLRVVSTMSVGYEHADLKALLTRGVRFGYTPDVLTDAVADLSVMLALMAGRNAKETTEIVQTGQWPNFVWSPFAFCGPQLSTITTDPSASALTPTTRTAGFIGFGRIAQATLARLVPFGFARCLYTGNQRTPQDPAADAALAAKFGVREVRRVELAELARESDAVFVLAPGGAATYHIVDEAFLKGMKKTAVLVNTARGTLVDSDALAKALHEGWLYGAGIDVVEGEPNVGLDHPLVKAPRCIVLPHIGSATNETRLGMATLAAKNLLAGLLGQEMPAELSTSR</sequence>
<dbReference type="PROSITE" id="PS00671">
    <property type="entry name" value="D_2_HYDROXYACID_DH_3"/>
    <property type="match status" value="1"/>
</dbReference>
<dbReference type="OrthoDB" id="9991913at2759"/>
<keyword evidence="1 2" id="KW-0560">Oxidoreductase</keyword>
<dbReference type="STRING" id="1077348.A0A2G8S1R3"/>
<accession>A0A2G8S1R3</accession>
<dbReference type="InterPro" id="IPR036291">
    <property type="entry name" value="NAD(P)-bd_dom_sf"/>
</dbReference>
<dbReference type="SUPFAM" id="SSF52283">
    <property type="entry name" value="Formate/glycerate dehydrogenase catalytic domain-like"/>
    <property type="match status" value="1"/>
</dbReference>
<dbReference type="Pfam" id="PF00389">
    <property type="entry name" value="2-Hacid_dh"/>
    <property type="match status" value="1"/>
</dbReference>
<evidence type="ECO:0000259" key="4">
    <source>
        <dbReference type="Pfam" id="PF02826"/>
    </source>
</evidence>
<organism evidence="5 6">
    <name type="scientific">Ganoderma sinense ZZ0214-1</name>
    <dbReference type="NCBI Taxonomy" id="1077348"/>
    <lineage>
        <taxon>Eukaryota</taxon>
        <taxon>Fungi</taxon>
        <taxon>Dikarya</taxon>
        <taxon>Basidiomycota</taxon>
        <taxon>Agaricomycotina</taxon>
        <taxon>Agaricomycetes</taxon>
        <taxon>Polyporales</taxon>
        <taxon>Polyporaceae</taxon>
        <taxon>Ganoderma</taxon>
    </lineage>
</organism>
<evidence type="ECO:0000256" key="1">
    <source>
        <dbReference type="ARBA" id="ARBA00023002"/>
    </source>
</evidence>
<dbReference type="PANTHER" id="PTHR10996:SF277">
    <property type="entry name" value="GLYOXYLATE REDUCTASE_HYDROXYPYRUVATE REDUCTASE"/>
    <property type="match status" value="1"/>
</dbReference>
<feature type="domain" description="D-isomer specific 2-hydroxyacid dehydrogenase catalytic" evidence="3">
    <location>
        <begin position="7"/>
        <end position="349"/>
    </location>
</feature>
<dbReference type="GO" id="GO:0030267">
    <property type="term" value="F:glyoxylate reductase (NADPH) activity"/>
    <property type="evidence" value="ECO:0007669"/>
    <property type="project" value="TreeGrafter"/>
</dbReference>
<comment type="similarity">
    <text evidence="2">Belongs to the D-isomer specific 2-hydroxyacid dehydrogenase family.</text>
</comment>
<proteinExistence type="inferred from homology"/>
<dbReference type="GO" id="GO:0016618">
    <property type="term" value="F:hydroxypyruvate reductase [NAD(P)H] activity"/>
    <property type="evidence" value="ECO:0007669"/>
    <property type="project" value="TreeGrafter"/>
</dbReference>
<dbReference type="GO" id="GO:0051287">
    <property type="term" value="F:NAD binding"/>
    <property type="evidence" value="ECO:0007669"/>
    <property type="project" value="InterPro"/>
</dbReference>
<feature type="domain" description="D-isomer specific 2-hydroxyacid dehydrogenase NAD-binding" evidence="4">
    <location>
        <begin position="114"/>
        <end position="320"/>
    </location>
</feature>
<keyword evidence="6" id="KW-1185">Reference proteome</keyword>
<gene>
    <name evidence="5" type="ORF">GSI_10863</name>
</gene>
<dbReference type="Gene3D" id="3.40.50.720">
    <property type="entry name" value="NAD(P)-binding Rossmann-like Domain"/>
    <property type="match status" value="2"/>
</dbReference>
<protein>
    <submittedName>
        <fullName evidence="5">Uncharacterized protein</fullName>
    </submittedName>
</protein>
<dbReference type="Proteomes" id="UP000230002">
    <property type="component" value="Unassembled WGS sequence"/>
</dbReference>
<dbReference type="AlphaFoldDB" id="A0A2G8S1R3"/>
<evidence type="ECO:0000313" key="6">
    <source>
        <dbReference type="Proteomes" id="UP000230002"/>
    </source>
</evidence>
<dbReference type="InterPro" id="IPR029753">
    <property type="entry name" value="D-isomer_DH_CS"/>
</dbReference>
<dbReference type="InterPro" id="IPR006139">
    <property type="entry name" value="D-isomer_2_OHA_DH_cat_dom"/>
</dbReference>
<dbReference type="SUPFAM" id="SSF51735">
    <property type="entry name" value="NAD(P)-binding Rossmann-fold domains"/>
    <property type="match status" value="1"/>
</dbReference>
<dbReference type="InterPro" id="IPR006140">
    <property type="entry name" value="D-isomer_DH_NAD-bd"/>
</dbReference>
<dbReference type="CDD" id="cd05301">
    <property type="entry name" value="GDH"/>
    <property type="match status" value="1"/>
</dbReference>
<evidence type="ECO:0000256" key="2">
    <source>
        <dbReference type="RuleBase" id="RU003719"/>
    </source>
</evidence>
<name>A0A2G8S1R3_9APHY</name>
<evidence type="ECO:0000259" key="3">
    <source>
        <dbReference type="Pfam" id="PF00389"/>
    </source>
</evidence>
<dbReference type="EMBL" id="AYKW01000034">
    <property type="protein sequence ID" value="PIL27710.1"/>
    <property type="molecule type" value="Genomic_DNA"/>
</dbReference>
<dbReference type="InterPro" id="IPR050223">
    <property type="entry name" value="D-isomer_2-hydroxyacid_DH"/>
</dbReference>